<keyword evidence="3" id="KW-1185">Reference proteome</keyword>
<feature type="domain" description="Ricin B lectin" evidence="1">
    <location>
        <begin position="15"/>
        <end position="140"/>
    </location>
</feature>
<sequence>MTNYVNDFPEGFFFIRCKAKPMALDVYGGGMLNDFNIIIWPQKMVDSINQLWMHEDGFLINRKSGLVLDIRGGDIKRDKAIIQYARKPGLAHNQRWKYQDGFISSAASPHLVLDIRGGDHKEAAQVFLNHKDATSPTQQWLIQPFEDAKSKEDLALLRPPPLQKHLTDFPQPEDLCDYHRLVYHDHKPSPSPKQVAGAAAFEAMRIYLATQKEKDEPVVTPQARDTLQTLVREQIAALQDLISAQDRGEVLHTAEQAASGYFAREFEGQ</sequence>
<gene>
    <name evidence="2" type="ORF">O0I10_007484</name>
</gene>
<evidence type="ECO:0000313" key="3">
    <source>
        <dbReference type="Proteomes" id="UP001234581"/>
    </source>
</evidence>
<reference evidence="2 3" key="1">
    <citation type="submission" date="2023-03" db="EMBL/GenBank/DDBJ databases">
        <title>Genome sequence of Lichtheimia ornata CBS 291.66.</title>
        <authorList>
            <person name="Mohabir J.T."/>
            <person name="Shea T.P."/>
            <person name="Kurbessoian T."/>
            <person name="Berby B."/>
            <person name="Fontaine J."/>
            <person name="Livny J."/>
            <person name="Gnirke A."/>
            <person name="Stajich J.E."/>
            <person name="Cuomo C.A."/>
        </authorList>
    </citation>
    <scope>NUCLEOTIDE SEQUENCE [LARGE SCALE GENOMIC DNA]</scope>
    <source>
        <strain evidence="2">CBS 291.66</strain>
    </source>
</reference>
<comment type="caution">
    <text evidence="2">The sequence shown here is derived from an EMBL/GenBank/DDBJ whole genome shotgun (WGS) entry which is preliminary data.</text>
</comment>
<dbReference type="AlphaFoldDB" id="A0AAD7Y088"/>
<dbReference type="Pfam" id="PF00652">
    <property type="entry name" value="Ricin_B_lectin"/>
    <property type="match status" value="1"/>
</dbReference>
<dbReference type="InterPro" id="IPR000772">
    <property type="entry name" value="Ricin_B_lectin"/>
</dbReference>
<dbReference type="Gene3D" id="2.80.10.50">
    <property type="match status" value="1"/>
</dbReference>
<dbReference type="Proteomes" id="UP001234581">
    <property type="component" value="Unassembled WGS sequence"/>
</dbReference>
<evidence type="ECO:0000259" key="1">
    <source>
        <dbReference type="Pfam" id="PF00652"/>
    </source>
</evidence>
<name>A0AAD7Y088_9FUNG</name>
<accession>A0AAD7Y088</accession>
<proteinExistence type="predicted"/>
<dbReference type="SUPFAM" id="SSF50370">
    <property type="entry name" value="Ricin B-like lectins"/>
    <property type="match status" value="1"/>
</dbReference>
<organism evidence="2 3">
    <name type="scientific">Lichtheimia ornata</name>
    <dbReference type="NCBI Taxonomy" id="688661"/>
    <lineage>
        <taxon>Eukaryota</taxon>
        <taxon>Fungi</taxon>
        <taxon>Fungi incertae sedis</taxon>
        <taxon>Mucoromycota</taxon>
        <taxon>Mucoromycotina</taxon>
        <taxon>Mucoromycetes</taxon>
        <taxon>Mucorales</taxon>
        <taxon>Lichtheimiaceae</taxon>
        <taxon>Lichtheimia</taxon>
    </lineage>
</organism>
<dbReference type="PROSITE" id="PS50231">
    <property type="entry name" value="RICIN_B_LECTIN"/>
    <property type="match status" value="1"/>
</dbReference>
<protein>
    <recommendedName>
        <fullName evidence="1">Ricin B lectin domain-containing protein</fullName>
    </recommendedName>
</protein>
<dbReference type="CDD" id="cd23454">
    <property type="entry name" value="beta-trefoil_Ricin_GllA-1"/>
    <property type="match status" value="1"/>
</dbReference>
<dbReference type="EMBL" id="JARTCD010000036">
    <property type="protein sequence ID" value="KAJ8656887.1"/>
    <property type="molecule type" value="Genomic_DNA"/>
</dbReference>
<dbReference type="RefSeq" id="XP_058341800.1">
    <property type="nucleotide sequence ID" value="XM_058487500.1"/>
</dbReference>
<dbReference type="InterPro" id="IPR035992">
    <property type="entry name" value="Ricin_B-like_lectins"/>
</dbReference>
<evidence type="ECO:0000313" key="2">
    <source>
        <dbReference type="EMBL" id="KAJ8656887.1"/>
    </source>
</evidence>
<dbReference type="GeneID" id="83214893"/>